<dbReference type="InterPro" id="IPR045863">
    <property type="entry name" value="CorA_TM1_TM2"/>
</dbReference>
<feature type="transmembrane region" description="Helical" evidence="7">
    <location>
        <begin position="383"/>
        <end position="404"/>
    </location>
</feature>
<gene>
    <name evidence="8" type="ORF">EGYM00392_LOCUS49631</name>
</gene>
<proteinExistence type="inferred from homology"/>
<dbReference type="CDD" id="cd12829">
    <property type="entry name" value="Alr1p-like"/>
    <property type="match status" value="1"/>
</dbReference>
<comment type="similarity">
    <text evidence="2">Belongs to the CorA metal ion transporter (MIT) (TC 1.A.35) family.</text>
</comment>
<evidence type="ECO:0000256" key="6">
    <source>
        <dbReference type="SAM" id="MobiDB-lite"/>
    </source>
</evidence>
<dbReference type="EMBL" id="HBGA01133905">
    <property type="protein sequence ID" value="CAD9038469.1"/>
    <property type="molecule type" value="Transcribed_RNA"/>
</dbReference>
<evidence type="ECO:0000256" key="7">
    <source>
        <dbReference type="SAM" id="Phobius"/>
    </source>
</evidence>
<evidence type="ECO:0000313" key="8">
    <source>
        <dbReference type="EMBL" id="CAD9038469.1"/>
    </source>
</evidence>
<dbReference type="Gene3D" id="3.30.460.20">
    <property type="entry name" value="CorA soluble domain-like"/>
    <property type="match status" value="1"/>
</dbReference>
<dbReference type="GO" id="GO:0015095">
    <property type="term" value="F:magnesium ion transmembrane transporter activity"/>
    <property type="evidence" value="ECO:0007669"/>
    <property type="project" value="InterPro"/>
</dbReference>
<dbReference type="SUPFAM" id="SSF143865">
    <property type="entry name" value="CorA soluble domain-like"/>
    <property type="match status" value="1"/>
</dbReference>
<feature type="region of interest" description="Disordered" evidence="6">
    <location>
        <begin position="1"/>
        <end position="26"/>
    </location>
</feature>
<organism evidence="8">
    <name type="scientific">Eutreptiella gymnastica</name>
    <dbReference type="NCBI Taxonomy" id="73025"/>
    <lineage>
        <taxon>Eukaryota</taxon>
        <taxon>Discoba</taxon>
        <taxon>Euglenozoa</taxon>
        <taxon>Euglenida</taxon>
        <taxon>Spirocuta</taxon>
        <taxon>Euglenophyceae</taxon>
        <taxon>Eutreptiales</taxon>
        <taxon>Eutreptiaceae</taxon>
        <taxon>Eutreptiella</taxon>
    </lineage>
</organism>
<keyword evidence="5 7" id="KW-0472">Membrane</keyword>
<dbReference type="PANTHER" id="PTHR21535">
    <property type="entry name" value="MAGNESIUM AND COBALT TRANSPORT PROTEIN/MITOCHONDRIAL IMPORT INNER MEMBRANE TRANSLOCASE SUBUNIT TIM8"/>
    <property type="match status" value="1"/>
</dbReference>
<name>A0A7S1JBE5_9EUGL</name>
<dbReference type="AlphaFoldDB" id="A0A7S1JBE5"/>
<evidence type="ECO:0000256" key="4">
    <source>
        <dbReference type="ARBA" id="ARBA00022989"/>
    </source>
</evidence>
<comment type="subcellular location">
    <subcellularLocation>
        <location evidence="1">Membrane</location>
        <topology evidence="1">Multi-pass membrane protein</topology>
    </subcellularLocation>
</comment>
<dbReference type="PANTHER" id="PTHR21535:SF51">
    <property type="entry name" value="MANGANESE RESISTANCE PROTEIN MNR2"/>
    <property type="match status" value="1"/>
</dbReference>
<accession>A0A7S1JBE5</accession>
<dbReference type="InterPro" id="IPR002523">
    <property type="entry name" value="MgTranspt_CorA/ZnTranspt_ZntB"/>
</dbReference>
<evidence type="ECO:0008006" key="9">
    <source>
        <dbReference type="Google" id="ProtNLM"/>
    </source>
</evidence>
<evidence type="ECO:0000256" key="5">
    <source>
        <dbReference type="ARBA" id="ARBA00023136"/>
    </source>
</evidence>
<dbReference type="InterPro" id="IPR045861">
    <property type="entry name" value="CorA_cytoplasmic_dom"/>
</dbReference>
<dbReference type="InterPro" id="IPR044089">
    <property type="entry name" value="Alr1-like"/>
</dbReference>
<evidence type="ECO:0000256" key="3">
    <source>
        <dbReference type="ARBA" id="ARBA00022692"/>
    </source>
</evidence>
<reference evidence="8" key="1">
    <citation type="submission" date="2021-01" db="EMBL/GenBank/DDBJ databases">
        <authorList>
            <person name="Corre E."/>
            <person name="Pelletier E."/>
            <person name="Niang G."/>
            <person name="Scheremetjew M."/>
            <person name="Finn R."/>
            <person name="Kale V."/>
            <person name="Holt S."/>
            <person name="Cochrane G."/>
            <person name="Meng A."/>
            <person name="Brown T."/>
            <person name="Cohen L."/>
        </authorList>
    </citation>
    <scope>NUCLEOTIDE SEQUENCE</scope>
    <source>
        <strain evidence="8">NIES-381</strain>
    </source>
</reference>
<protein>
    <recommendedName>
        <fullName evidence="9">Magnesium transporter</fullName>
    </recommendedName>
</protein>
<keyword evidence="3 7" id="KW-0812">Transmembrane</keyword>
<sequence>MCVPSLKLSSQALGGGSPQDDGPNQERWTETTILDLAREHSTKFFAVEVRPHARQIKALQLPDFNALKAYLLMMTSAAPAANGAGGSPCGPGNGVSPDEGFTWVDMQCTSPDQITQLGKACNLHSLTIEDIIDDAYEKTETFSRRGYLYCMVDSEDIRGNTARIHILLFKHWAFTIHDCPAAAINQTLARLDEDFLQQPEAPEYPQSPLTSPMLSLSSMCPSPLQRGPTVTHKEDISQRPVAVPAYVLHSILDVDVDMMTDSSDVLITEAEQVDQLVFIASSKEQSDVLRRISLARSRIHNLQQRSFSKQRLLMRLVSTLAGHFIPAQIKLYMRDVIDHIAWCSQRLDSGNEILAQANSNYLACISIEAAELSNRTNAMMQKLSLLATVVVPFTLVASLLGMNVRVPGQDVDSTVPFWSIVGTFGGICMVAFIMLTRMEIKQRKRGM</sequence>
<keyword evidence="4 7" id="KW-1133">Transmembrane helix</keyword>
<evidence type="ECO:0000256" key="1">
    <source>
        <dbReference type="ARBA" id="ARBA00004141"/>
    </source>
</evidence>
<dbReference type="SUPFAM" id="SSF144083">
    <property type="entry name" value="Magnesium transport protein CorA, transmembrane region"/>
    <property type="match status" value="1"/>
</dbReference>
<feature type="transmembrane region" description="Helical" evidence="7">
    <location>
        <begin position="416"/>
        <end position="435"/>
    </location>
</feature>
<dbReference type="GO" id="GO:0016020">
    <property type="term" value="C:membrane"/>
    <property type="evidence" value="ECO:0007669"/>
    <property type="project" value="UniProtKB-SubCell"/>
</dbReference>
<dbReference type="Pfam" id="PF01544">
    <property type="entry name" value="CorA"/>
    <property type="match status" value="1"/>
</dbReference>
<dbReference type="Gene3D" id="1.20.58.340">
    <property type="entry name" value="Magnesium transport protein CorA, transmembrane region"/>
    <property type="match status" value="2"/>
</dbReference>
<evidence type="ECO:0000256" key="2">
    <source>
        <dbReference type="ARBA" id="ARBA00009765"/>
    </source>
</evidence>